<organism evidence="2 3">
    <name type="scientific">Dendrobium chrysotoxum</name>
    <name type="common">Orchid</name>
    <dbReference type="NCBI Taxonomy" id="161865"/>
    <lineage>
        <taxon>Eukaryota</taxon>
        <taxon>Viridiplantae</taxon>
        <taxon>Streptophyta</taxon>
        <taxon>Embryophyta</taxon>
        <taxon>Tracheophyta</taxon>
        <taxon>Spermatophyta</taxon>
        <taxon>Magnoliopsida</taxon>
        <taxon>Liliopsida</taxon>
        <taxon>Asparagales</taxon>
        <taxon>Orchidaceae</taxon>
        <taxon>Epidendroideae</taxon>
        <taxon>Malaxideae</taxon>
        <taxon>Dendrobiinae</taxon>
        <taxon>Dendrobium</taxon>
    </lineage>
</organism>
<reference evidence="2 3" key="1">
    <citation type="journal article" date="2021" name="Hortic Res">
        <title>Chromosome-scale assembly of the Dendrobium chrysotoxum genome enhances the understanding of orchid evolution.</title>
        <authorList>
            <person name="Zhang Y."/>
            <person name="Zhang G.Q."/>
            <person name="Zhang D."/>
            <person name="Liu X.D."/>
            <person name="Xu X.Y."/>
            <person name="Sun W.H."/>
            <person name="Yu X."/>
            <person name="Zhu X."/>
            <person name="Wang Z.W."/>
            <person name="Zhao X."/>
            <person name="Zhong W.Y."/>
            <person name="Chen H."/>
            <person name="Yin W.L."/>
            <person name="Huang T."/>
            <person name="Niu S.C."/>
            <person name="Liu Z.J."/>
        </authorList>
    </citation>
    <scope>NUCLEOTIDE SEQUENCE [LARGE SCALE GENOMIC DNA]</scope>
    <source>
        <strain evidence="2">Lindl</strain>
    </source>
</reference>
<evidence type="ECO:0000256" key="1">
    <source>
        <dbReference type="SAM" id="Phobius"/>
    </source>
</evidence>
<evidence type="ECO:0000313" key="3">
    <source>
        <dbReference type="Proteomes" id="UP000775213"/>
    </source>
</evidence>
<accession>A0AAV7HNY9</accession>
<keyword evidence="3" id="KW-1185">Reference proteome</keyword>
<keyword evidence="1" id="KW-1133">Transmembrane helix</keyword>
<feature type="transmembrane region" description="Helical" evidence="1">
    <location>
        <begin position="70"/>
        <end position="94"/>
    </location>
</feature>
<keyword evidence="1" id="KW-0812">Transmembrane</keyword>
<dbReference type="EMBL" id="JAGFBR010000002">
    <property type="protein sequence ID" value="KAH0469412.1"/>
    <property type="molecule type" value="Genomic_DNA"/>
</dbReference>
<dbReference type="AlphaFoldDB" id="A0AAV7HNY9"/>
<keyword evidence="1" id="KW-0472">Membrane</keyword>
<sequence>MPPELICQTAVLTVASQVYLLPGAGVLDDCDFGGLLLVRRHTAGGSRRILFCVFTVTVHGIKKSRNFFRFLFSVFPSFGIVVVLFNTLGCTNLISSALQSDET</sequence>
<gene>
    <name evidence="2" type="ORF">IEQ34_000970</name>
</gene>
<protein>
    <submittedName>
        <fullName evidence="2">Uncharacterized protein</fullName>
    </submittedName>
</protein>
<name>A0AAV7HNY9_DENCH</name>
<comment type="caution">
    <text evidence="2">The sequence shown here is derived from an EMBL/GenBank/DDBJ whole genome shotgun (WGS) entry which is preliminary data.</text>
</comment>
<evidence type="ECO:0000313" key="2">
    <source>
        <dbReference type="EMBL" id="KAH0469412.1"/>
    </source>
</evidence>
<dbReference type="Proteomes" id="UP000775213">
    <property type="component" value="Unassembled WGS sequence"/>
</dbReference>
<proteinExistence type="predicted"/>